<evidence type="ECO:0000256" key="6">
    <source>
        <dbReference type="ARBA" id="ARBA00023136"/>
    </source>
</evidence>
<protein>
    <submittedName>
        <fullName evidence="9">DedA family protein</fullName>
    </submittedName>
</protein>
<keyword evidence="10" id="KW-1185">Reference proteome</keyword>
<evidence type="ECO:0000259" key="8">
    <source>
        <dbReference type="Pfam" id="PF09335"/>
    </source>
</evidence>
<reference evidence="9 10" key="1">
    <citation type="submission" date="2021-04" db="EMBL/GenBank/DDBJ databases">
        <title>Nocardia tengchongensis.</title>
        <authorList>
            <person name="Zhuang k."/>
            <person name="Ran Y."/>
            <person name="Li W."/>
        </authorList>
    </citation>
    <scope>NUCLEOTIDE SEQUENCE [LARGE SCALE GENOMIC DNA]</scope>
    <source>
        <strain evidence="9 10">CFH S0057</strain>
    </source>
</reference>
<feature type="domain" description="VTT" evidence="8">
    <location>
        <begin position="47"/>
        <end position="175"/>
    </location>
</feature>
<keyword evidence="4 7" id="KW-0812">Transmembrane</keyword>
<gene>
    <name evidence="9" type="ORF">KHQ06_04430</name>
</gene>
<evidence type="ECO:0000313" key="9">
    <source>
        <dbReference type="EMBL" id="QVI24645.1"/>
    </source>
</evidence>
<feature type="transmembrane region" description="Helical" evidence="7">
    <location>
        <begin position="183"/>
        <end position="207"/>
    </location>
</feature>
<keyword evidence="3 7" id="KW-1003">Cell membrane</keyword>
<evidence type="ECO:0000256" key="1">
    <source>
        <dbReference type="ARBA" id="ARBA00004651"/>
    </source>
</evidence>
<dbReference type="InterPro" id="IPR032816">
    <property type="entry name" value="VTT_dom"/>
</dbReference>
<name>A0ABX8D1R3_9NOCA</name>
<accession>A0ABX8D1R3</accession>
<sequence length="239" mass="25590">MTLLASGPRALAFGGFGPLETAGPVLVWTIVLTFVFLECALIIGLFLPGDSMLITAGVVLASQVNGEGHVWALSIGTMIAAIAGNQVGYVFGQRTGHHLVARKNGKYINTRNLARVSELLHRHGFLAVLVARWIPWVRTLCPLVAGAAGMDHRKYTIASSVGAVIWAPVILLASYYAGSFLEGISWLMPAVIGTLIVGLILGTVIGVRQYRAEMARPAEDFDVDLDEPATVPLPRQHRA</sequence>
<keyword evidence="5 7" id="KW-1133">Transmembrane helix</keyword>
<dbReference type="PANTHER" id="PTHR30353">
    <property type="entry name" value="INNER MEMBRANE PROTEIN DEDA-RELATED"/>
    <property type="match status" value="1"/>
</dbReference>
<evidence type="ECO:0000256" key="2">
    <source>
        <dbReference type="ARBA" id="ARBA00010792"/>
    </source>
</evidence>
<dbReference type="Proteomes" id="UP000683310">
    <property type="component" value="Chromosome"/>
</dbReference>
<evidence type="ECO:0000313" key="10">
    <source>
        <dbReference type="Proteomes" id="UP000683310"/>
    </source>
</evidence>
<evidence type="ECO:0000256" key="7">
    <source>
        <dbReference type="RuleBase" id="RU367016"/>
    </source>
</evidence>
<organism evidence="9 10">
    <name type="scientific">Nocardia tengchongensis</name>
    <dbReference type="NCBI Taxonomy" id="2055889"/>
    <lineage>
        <taxon>Bacteria</taxon>
        <taxon>Bacillati</taxon>
        <taxon>Actinomycetota</taxon>
        <taxon>Actinomycetes</taxon>
        <taxon>Mycobacteriales</taxon>
        <taxon>Nocardiaceae</taxon>
        <taxon>Nocardia</taxon>
    </lineage>
</organism>
<evidence type="ECO:0000256" key="5">
    <source>
        <dbReference type="ARBA" id="ARBA00022989"/>
    </source>
</evidence>
<proteinExistence type="inferred from homology"/>
<comment type="subcellular location">
    <subcellularLocation>
        <location evidence="1 7">Cell membrane</location>
        <topology evidence="1 7">Multi-pass membrane protein</topology>
    </subcellularLocation>
</comment>
<evidence type="ECO:0000256" key="3">
    <source>
        <dbReference type="ARBA" id="ARBA00022475"/>
    </source>
</evidence>
<dbReference type="PANTHER" id="PTHR30353:SF0">
    <property type="entry name" value="TRANSMEMBRANE PROTEIN"/>
    <property type="match status" value="1"/>
</dbReference>
<keyword evidence="6 7" id="KW-0472">Membrane</keyword>
<dbReference type="InterPro" id="IPR032818">
    <property type="entry name" value="DedA-like"/>
</dbReference>
<comment type="caution">
    <text evidence="7">Lacks conserved residue(s) required for the propagation of feature annotation.</text>
</comment>
<dbReference type="Pfam" id="PF09335">
    <property type="entry name" value="VTT_dom"/>
    <property type="match status" value="1"/>
</dbReference>
<comment type="similarity">
    <text evidence="2 7">Belongs to the DedA family.</text>
</comment>
<dbReference type="EMBL" id="CP074371">
    <property type="protein sequence ID" value="QVI24645.1"/>
    <property type="molecule type" value="Genomic_DNA"/>
</dbReference>
<evidence type="ECO:0000256" key="4">
    <source>
        <dbReference type="ARBA" id="ARBA00022692"/>
    </source>
</evidence>
<feature type="transmembrane region" description="Helical" evidence="7">
    <location>
        <begin position="155"/>
        <end position="177"/>
    </location>
</feature>